<evidence type="ECO:0008006" key="3">
    <source>
        <dbReference type="Google" id="ProtNLM"/>
    </source>
</evidence>
<organism evidence="1 2">
    <name type="scientific">Micromonospora robiginosa</name>
    <dbReference type="NCBI Taxonomy" id="2749844"/>
    <lineage>
        <taxon>Bacteria</taxon>
        <taxon>Bacillati</taxon>
        <taxon>Actinomycetota</taxon>
        <taxon>Actinomycetes</taxon>
        <taxon>Micromonosporales</taxon>
        <taxon>Micromonosporaceae</taxon>
        <taxon>Micromonospora</taxon>
    </lineage>
</organism>
<protein>
    <recommendedName>
        <fullName evidence="3">Circularly permuted ATP-grasp type 2</fullName>
    </recommendedName>
</protein>
<accession>A0A7L6B3H0</accession>
<name>A0A7L6B3H0_9ACTN</name>
<keyword evidence="2" id="KW-1185">Reference proteome</keyword>
<dbReference type="Gene3D" id="3.30.1490.270">
    <property type="match status" value="1"/>
</dbReference>
<gene>
    <name evidence="1" type="ORF">H1D33_22970</name>
</gene>
<dbReference type="KEGG" id="mfeu:H1D33_22970"/>
<dbReference type="EMBL" id="CP059322">
    <property type="protein sequence ID" value="QLQ36170.1"/>
    <property type="molecule type" value="Genomic_DNA"/>
</dbReference>
<dbReference type="Proteomes" id="UP000510844">
    <property type="component" value="Chromosome"/>
</dbReference>
<dbReference type="RefSeq" id="WP_181568687.1">
    <property type="nucleotide sequence ID" value="NZ_CP059322.2"/>
</dbReference>
<evidence type="ECO:0000313" key="1">
    <source>
        <dbReference type="EMBL" id="QLQ36170.1"/>
    </source>
</evidence>
<dbReference type="SUPFAM" id="SSF56059">
    <property type="entry name" value="Glutathione synthetase ATP-binding domain-like"/>
    <property type="match status" value="1"/>
</dbReference>
<reference evidence="1 2" key="2">
    <citation type="journal article" date="2021" name="Mar. Drugs">
        <title>A New Micromonospora Strain with Antibiotic Activity Isolated from the Microbiome of a Mid-Atlantic Deep-Sea Sponge.</title>
        <authorList>
            <person name="Back C.R."/>
            <person name="Stennett H.L."/>
            <person name="Williams S.E."/>
            <person name="Wang L."/>
            <person name="Ojeda Gomez J."/>
            <person name="Abdulle O.M."/>
            <person name="Duffy T."/>
            <person name="Neal C."/>
            <person name="Mantell J."/>
            <person name="Jepson M.A."/>
            <person name="Hendry K.R."/>
            <person name="Powell D."/>
            <person name="Stach J.E.M."/>
            <person name="Essex-Lopresti A.E."/>
            <person name="Willis C.L."/>
            <person name="Curnow P."/>
            <person name="Race P.R."/>
        </authorList>
    </citation>
    <scope>NUCLEOTIDE SEQUENCE [LARGE SCALE GENOMIC DNA]</scope>
    <source>
        <strain evidence="1 2">28ISP2-46</strain>
    </source>
</reference>
<dbReference type="AlphaFoldDB" id="A0A7L6B3H0"/>
<evidence type="ECO:0000313" key="2">
    <source>
        <dbReference type="Proteomes" id="UP000510844"/>
    </source>
</evidence>
<sequence length="456" mass="49113">MDPNYPWPPLGQAWTDLPEPTRAAMVTAGAGAWKEIFHGRATYNKQWRLARPPVLTADAFRELNEVSDRIVQLILEACRRRARTAGELRRLLDVPEGETRLLDPDEELHEGLLAAYRPDVLFSGGVPCIVEYNIDSSLGGGFDADTVIQRYADLYRAHGLLDGVRPAPSLLDQRFVAIRDSLGLPDGARVALLMDFEAEYPGLDDPETFIRILSPLADQARPFGIDLVIAPVATATLDDESRLVVGGAPVDALFRLFVPNRVTPSAGLDAVAGALAAGTLPMFVSSAAWLLSNKLNYAWLWADLDLLPQPDRALIRRYVPHTVALTADQLDRALAEQADLVAKPAGGSAGHGVLIGPECSAVAWEDGVRAAIDEGGHILQRYHEADRVAMDFVQIETGETVTADVPYSLAPYLFGRTGSGALARVGYPGCEGVLNLARGVLMTGVLLTDAPAASAR</sequence>
<reference evidence="2" key="1">
    <citation type="submission" date="2020-07" db="EMBL/GenBank/DDBJ databases">
        <title>A new Micromonospora strain with potent antibiotic activity isolated from the microbiome of a mid-Atlantic deep-sea sponge.</title>
        <authorList>
            <person name="Back C.R."/>
            <person name="Stennett H.L."/>
            <person name="Williams S.E."/>
            <person name="Wang L."/>
            <person name="Ojeda Gomez J."/>
            <person name="Abdulle O.M."/>
            <person name="Duffy T."/>
            <person name="Hendry K.R."/>
            <person name="Powell D."/>
            <person name="Stach J.E."/>
            <person name="Essex-Lopresti A.E."/>
            <person name="Willis C.L."/>
            <person name="Curnow P."/>
            <person name="Race P.R."/>
        </authorList>
    </citation>
    <scope>NUCLEOTIDE SEQUENCE [LARGE SCALE GENOMIC DNA]</scope>
    <source>
        <strain evidence="2">28ISP2-46</strain>
    </source>
</reference>
<proteinExistence type="predicted"/>